<feature type="region of interest" description="Disordered" evidence="1">
    <location>
        <begin position="42"/>
        <end position="85"/>
    </location>
</feature>
<protein>
    <submittedName>
        <fullName evidence="2">Uncharacterized protein</fullName>
    </submittedName>
</protein>
<gene>
    <name evidence="2" type="ORF">GCM10009849_18840</name>
</gene>
<accession>A0ABP5NPC8</accession>
<evidence type="ECO:0000313" key="2">
    <source>
        <dbReference type="EMBL" id="GAA2200033.1"/>
    </source>
</evidence>
<name>A0ABP5NPC8_9MICC</name>
<evidence type="ECO:0000313" key="3">
    <source>
        <dbReference type="Proteomes" id="UP001500432"/>
    </source>
</evidence>
<evidence type="ECO:0000256" key="1">
    <source>
        <dbReference type="SAM" id="MobiDB-lite"/>
    </source>
</evidence>
<keyword evidence="3" id="KW-1185">Reference proteome</keyword>
<dbReference type="Proteomes" id="UP001500432">
    <property type="component" value="Unassembled WGS sequence"/>
</dbReference>
<comment type="caution">
    <text evidence="2">The sequence shown here is derived from an EMBL/GenBank/DDBJ whole genome shotgun (WGS) entry which is preliminary data.</text>
</comment>
<dbReference type="EMBL" id="BAAAQW010000005">
    <property type="protein sequence ID" value="GAA2200033.1"/>
    <property type="molecule type" value="Genomic_DNA"/>
</dbReference>
<reference evidence="3" key="1">
    <citation type="journal article" date="2019" name="Int. J. Syst. Evol. Microbiol.">
        <title>The Global Catalogue of Microorganisms (GCM) 10K type strain sequencing project: providing services to taxonomists for standard genome sequencing and annotation.</title>
        <authorList>
            <consortium name="The Broad Institute Genomics Platform"/>
            <consortium name="The Broad Institute Genome Sequencing Center for Infectious Disease"/>
            <person name="Wu L."/>
            <person name="Ma J."/>
        </authorList>
    </citation>
    <scope>NUCLEOTIDE SEQUENCE [LARGE SCALE GENOMIC DNA]</scope>
    <source>
        <strain evidence="3">JCM 16034</strain>
    </source>
</reference>
<organism evidence="2 3">
    <name type="scientific">Sinomonas flava</name>
    <dbReference type="NCBI Taxonomy" id="496857"/>
    <lineage>
        <taxon>Bacteria</taxon>
        <taxon>Bacillati</taxon>
        <taxon>Actinomycetota</taxon>
        <taxon>Actinomycetes</taxon>
        <taxon>Micrococcales</taxon>
        <taxon>Micrococcaceae</taxon>
        <taxon>Sinomonas</taxon>
    </lineage>
</organism>
<sequence length="85" mass="9481">MPHERHAVEVAPFDVFDERVHGGAEPDAGWIVTGREARRGRGMHDVPRCLEPCPDGPPRPPPMPRAVHQDEGLSHARRVVPVQVR</sequence>
<proteinExistence type="predicted"/>
<feature type="compositionally biased region" description="Pro residues" evidence="1">
    <location>
        <begin position="54"/>
        <end position="64"/>
    </location>
</feature>